<reference evidence="2" key="1">
    <citation type="submission" date="2021-06" db="EMBL/GenBank/DDBJ databases">
        <authorList>
            <person name="Kallberg Y."/>
            <person name="Tangrot J."/>
            <person name="Rosling A."/>
        </authorList>
    </citation>
    <scope>NUCLEOTIDE SEQUENCE</scope>
    <source>
        <strain evidence="2">FL966</strain>
    </source>
</reference>
<accession>A0A9N9JLV6</accession>
<gene>
    <name evidence="2" type="ORF">CPELLU_LOCUS16782</name>
</gene>
<evidence type="ECO:0000313" key="3">
    <source>
        <dbReference type="Proteomes" id="UP000789759"/>
    </source>
</evidence>
<feature type="domain" description="DNA helicase Pif1-like 2B" evidence="1">
    <location>
        <begin position="76"/>
        <end position="111"/>
    </location>
</feature>
<name>A0A9N9JLV6_9GLOM</name>
<keyword evidence="3" id="KW-1185">Reference proteome</keyword>
<dbReference type="PANTHER" id="PTHR10492:SF94">
    <property type="entry name" value="ATP-DEPENDENT DNA HELICASE"/>
    <property type="match status" value="1"/>
</dbReference>
<comment type="caution">
    <text evidence="2">The sequence shown here is derived from an EMBL/GenBank/DDBJ whole genome shotgun (WGS) entry which is preliminary data.</text>
</comment>
<dbReference type="AlphaFoldDB" id="A0A9N9JLV6"/>
<dbReference type="InterPro" id="IPR049163">
    <property type="entry name" value="Pif1-like_2B_dom"/>
</dbReference>
<dbReference type="EMBL" id="CAJVQA010025868">
    <property type="protein sequence ID" value="CAG8787314.1"/>
    <property type="molecule type" value="Genomic_DNA"/>
</dbReference>
<protein>
    <submittedName>
        <fullName evidence="2">12145_t:CDS:1</fullName>
    </submittedName>
</protein>
<dbReference type="Proteomes" id="UP000789759">
    <property type="component" value="Unassembled WGS sequence"/>
</dbReference>
<evidence type="ECO:0000259" key="1">
    <source>
        <dbReference type="Pfam" id="PF21530"/>
    </source>
</evidence>
<feature type="non-terminal residue" evidence="2">
    <location>
        <position position="137"/>
    </location>
</feature>
<dbReference type="Pfam" id="PF21530">
    <property type="entry name" value="Pif1_2B_dom"/>
    <property type="match status" value="1"/>
</dbReference>
<proteinExistence type="predicted"/>
<evidence type="ECO:0000313" key="2">
    <source>
        <dbReference type="EMBL" id="CAG8787314.1"/>
    </source>
</evidence>
<dbReference type="PANTHER" id="PTHR10492">
    <property type="match status" value="1"/>
</dbReference>
<sequence>IGNGTEETINNNMIHVTNNIIINWNDENSLQTFIEEIYLLLSVCSLNASYFTNKTILTTKNEYIDDINSKMLNQLPDIPSHELQLKTNTPIICLHNLDPINSLCNGTRLICRTFNYNIIEAEINIGNQQENEYFFLR</sequence>
<dbReference type="OrthoDB" id="2403159at2759"/>
<organism evidence="2 3">
    <name type="scientific">Cetraspora pellucida</name>
    <dbReference type="NCBI Taxonomy" id="1433469"/>
    <lineage>
        <taxon>Eukaryota</taxon>
        <taxon>Fungi</taxon>
        <taxon>Fungi incertae sedis</taxon>
        <taxon>Mucoromycota</taxon>
        <taxon>Glomeromycotina</taxon>
        <taxon>Glomeromycetes</taxon>
        <taxon>Diversisporales</taxon>
        <taxon>Gigasporaceae</taxon>
        <taxon>Cetraspora</taxon>
    </lineage>
</organism>